<feature type="compositionally biased region" description="Acidic residues" evidence="1">
    <location>
        <begin position="15"/>
        <end position="24"/>
    </location>
</feature>
<dbReference type="EMBL" id="AOIE01000097">
    <property type="protein sequence ID" value="ELY71981.1"/>
    <property type="molecule type" value="Genomic_DNA"/>
</dbReference>
<reference evidence="3 5" key="3">
    <citation type="journal article" date="2014" name="PLoS Genet.">
        <title>Phylogenetically driven sequencing of extremely halophilic archaea reveals strategies for static and dynamic osmo-response.</title>
        <authorList>
            <person name="Becker E.A."/>
            <person name="Seitzer P.M."/>
            <person name="Tritt A."/>
            <person name="Larsen D."/>
            <person name="Krusor M."/>
            <person name="Yao A.I."/>
            <person name="Wu D."/>
            <person name="Madern D."/>
            <person name="Eisen J.A."/>
            <person name="Darling A.E."/>
            <person name="Facciotti M.T."/>
        </authorList>
    </citation>
    <scope>NUCLEOTIDE SEQUENCE [LARGE SCALE GENOMIC DNA]</scope>
    <source>
        <strain evidence="3 5">DSM 15624</strain>
    </source>
</reference>
<evidence type="ECO:0000313" key="4">
    <source>
        <dbReference type="Proteomes" id="UP000010843"/>
    </source>
</evidence>
<reference evidence="4" key="2">
    <citation type="submission" date="2012-02" db="EMBL/GenBank/DDBJ databases">
        <title>Complete sequence of plasmid 1 of Natrinema pellirubrum DSM 15624.</title>
        <authorList>
            <person name="Lucas S."/>
            <person name="Han J."/>
            <person name="Lapidus A."/>
            <person name="Cheng J.-F."/>
            <person name="Goodwin L."/>
            <person name="Pitluck S."/>
            <person name="Peters L."/>
            <person name="Teshima H."/>
            <person name="Detter J.C."/>
            <person name="Han C."/>
            <person name="Tapia R."/>
            <person name="Land M."/>
            <person name="Hauser L."/>
            <person name="Kyrpides N."/>
            <person name="Ivanova N."/>
            <person name="Pagani I."/>
            <person name="Sproer C."/>
            <person name="Anderson I."/>
            <person name="Woyke T."/>
        </authorList>
    </citation>
    <scope>NUCLEOTIDE SEQUENCE [LARGE SCALE GENOMIC DNA]</scope>
    <source>
        <strain evidence="4">DSM 15624 / JCM 10476 / NCIMB 786</strain>
        <plasmid evidence="4">pNATPE01</plasmid>
    </source>
</reference>
<evidence type="ECO:0000256" key="1">
    <source>
        <dbReference type="SAM" id="MobiDB-lite"/>
    </source>
</evidence>
<dbReference type="HOGENOM" id="CLU_2821028_0_0_2"/>
<dbReference type="OrthoDB" id="177294at2157"/>
<dbReference type="RefSeq" id="WP_006182488.1">
    <property type="nucleotide sequence ID" value="NC_019967.1"/>
</dbReference>
<keyword evidence="2" id="KW-0614">Plasmid</keyword>
<dbReference type="Proteomes" id="UP000010843">
    <property type="component" value="Plasmid pNATPE01"/>
</dbReference>
<organism evidence="2 4">
    <name type="scientific">Natrinema pellirubrum (strain DSM 15624 / CIP 106293 / JCM 10476 / NCIMB 786 / 157)</name>
    <dbReference type="NCBI Taxonomy" id="797303"/>
    <lineage>
        <taxon>Archaea</taxon>
        <taxon>Methanobacteriati</taxon>
        <taxon>Methanobacteriota</taxon>
        <taxon>Stenosarchaea group</taxon>
        <taxon>Halobacteria</taxon>
        <taxon>Halobacteriales</taxon>
        <taxon>Natrialbaceae</taxon>
        <taxon>Natrinema</taxon>
    </lineage>
</organism>
<proteinExistence type="predicted"/>
<dbReference type="AlphaFoldDB" id="L0JTN8"/>
<gene>
    <name evidence="2" type="ordered locus">Natpe_4033</name>
    <name evidence="3" type="ORF">C488_15702</name>
</gene>
<keyword evidence="5" id="KW-1185">Reference proteome</keyword>
<protein>
    <submittedName>
        <fullName evidence="2">Uncharacterized protein</fullName>
    </submittedName>
</protein>
<dbReference type="Proteomes" id="UP000011593">
    <property type="component" value="Unassembled WGS sequence"/>
</dbReference>
<dbReference type="PATRIC" id="fig|797303.5.peg.3117"/>
<dbReference type="EMBL" id="CP003373">
    <property type="protein sequence ID" value="AGB33761.1"/>
    <property type="molecule type" value="Genomic_DNA"/>
</dbReference>
<name>L0JTN8_NATP1</name>
<evidence type="ECO:0000313" key="2">
    <source>
        <dbReference type="EMBL" id="AGB33761.1"/>
    </source>
</evidence>
<accession>L0JTN8</accession>
<sequence>MTDLTAFGLEPQDPPADDDDETDEPGTQWLECVDCGYDGPEVKTRLNQPVPLCTACFAEREGLL</sequence>
<dbReference type="KEGG" id="npe:Natpe_4033"/>
<evidence type="ECO:0000313" key="5">
    <source>
        <dbReference type="Proteomes" id="UP000011593"/>
    </source>
</evidence>
<reference evidence="2" key="1">
    <citation type="submission" date="2012-02" db="EMBL/GenBank/DDBJ databases">
        <title>Complete sequence of plasmid 1 of Natrinema pellirubrum DSM 15624.</title>
        <authorList>
            <consortium name="US DOE Joint Genome Institute"/>
            <person name="Lucas S."/>
            <person name="Han J."/>
            <person name="Lapidus A."/>
            <person name="Cheng J.-F."/>
            <person name="Goodwin L."/>
            <person name="Pitluck S."/>
            <person name="Peters L."/>
            <person name="Teshima H."/>
            <person name="Detter J.C."/>
            <person name="Han C."/>
            <person name="Tapia R."/>
            <person name="Land M."/>
            <person name="Hauser L."/>
            <person name="Kyrpides N."/>
            <person name="Ivanova N."/>
            <person name="Pagani I."/>
            <person name="Sproer C."/>
            <person name="Anderson I."/>
            <person name="Woyke T."/>
        </authorList>
    </citation>
    <scope>NUCLEOTIDE SEQUENCE</scope>
    <source>
        <strain evidence="2">DSM 15624</strain>
        <plasmid evidence="2">pNATPE01</plasmid>
    </source>
</reference>
<geneLocation type="plasmid" evidence="2 4">
    <name>pNATPE01</name>
</geneLocation>
<dbReference type="eggNOG" id="arCOG11961">
    <property type="taxonomic scope" value="Archaea"/>
</dbReference>
<feature type="region of interest" description="Disordered" evidence="1">
    <location>
        <begin position="1"/>
        <end position="27"/>
    </location>
</feature>
<evidence type="ECO:0000313" key="3">
    <source>
        <dbReference type="EMBL" id="ELY71981.1"/>
    </source>
</evidence>
<dbReference type="GeneID" id="14336498"/>